<dbReference type="Pfam" id="PF16022">
    <property type="entry name" value="DUF4783"/>
    <property type="match status" value="1"/>
</dbReference>
<keyword evidence="1" id="KW-0732">Signal</keyword>
<dbReference type="OrthoDB" id="1524766at2"/>
<reference evidence="2 3" key="1">
    <citation type="journal article" date="2013" name="Genome Announc.">
        <title>Draft Genome Sequence of Cesiribacter andamanensis Strain AMV16T, Isolated from a Soil Sample from a Mud Volcano in the Andaman Islands, India.</title>
        <authorList>
            <person name="Shivaji S."/>
            <person name="Ara S."/>
            <person name="Begum Z."/>
            <person name="Srinivas T.N."/>
            <person name="Singh A."/>
            <person name="Kumar Pinnaka A."/>
        </authorList>
    </citation>
    <scope>NUCLEOTIDE SEQUENCE [LARGE SCALE GENOMIC DNA]</scope>
    <source>
        <strain evidence="2 3">AMV16</strain>
    </source>
</reference>
<dbReference type="AlphaFoldDB" id="M7N7X4"/>
<evidence type="ECO:0008006" key="4">
    <source>
        <dbReference type="Google" id="ProtNLM"/>
    </source>
</evidence>
<proteinExistence type="predicted"/>
<dbReference type="STRING" id="1279009.ADICEAN_00155"/>
<evidence type="ECO:0000313" key="2">
    <source>
        <dbReference type="EMBL" id="EMR04703.1"/>
    </source>
</evidence>
<organism evidence="2 3">
    <name type="scientific">Cesiribacter andamanensis AMV16</name>
    <dbReference type="NCBI Taxonomy" id="1279009"/>
    <lineage>
        <taxon>Bacteria</taxon>
        <taxon>Pseudomonadati</taxon>
        <taxon>Bacteroidota</taxon>
        <taxon>Cytophagia</taxon>
        <taxon>Cytophagales</taxon>
        <taxon>Cesiribacteraceae</taxon>
        <taxon>Cesiribacter</taxon>
    </lineage>
</organism>
<sequence length="137" mass="15134">MYKKISLMVVLVSLAGLLAAAHTTQTSPSVMNGVRDAIRAGNSRELTRHFNDMVELTIMDKSGNYTKEQATFVLKEFFDKNPPSSFSFIHQGASGDGTQYAIGRYAWGTGGSYRIFMLVKKGEGNTYKVKLLNIAEE</sequence>
<evidence type="ECO:0000313" key="3">
    <source>
        <dbReference type="Proteomes" id="UP000011910"/>
    </source>
</evidence>
<dbReference type="Gene3D" id="3.10.450.50">
    <property type="match status" value="1"/>
</dbReference>
<keyword evidence="3" id="KW-1185">Reference proteome</keyword>
<dbReference type="RefSeq" id="WP_009193568.1">
    <property type="nucleotide sequence ID" value="NZ_AODQ01000002.1"/>
</dbReference>
<comment type="caution">
    <text evidence="2">The sequence shown here is derived from an EMBL/GenBank/DDBJ whole genome shotgun (WGS) entry which is preliminary data.</text>
</comment>
<gene>
    <name evidence="2" type="ORF">ADICEAN_00155</name>
</gene>
<protein>
    <recommendedName>
        <fullName evidence="4">DUF4783 domain-containing protein</fullName>
    </recommendedName>
</protein>
<feature type="signal peptide" evidence="1">
    <location>
        <begin position="1"/>
        <end position="21"/>
    </location>
</feature>
<name>M7N7X4_9BACT</name>
<evidence type="ECO:0000256" key="1">
    <source>
        <dbReference type="SAM" id="SignalP"/>
    </source>
</evidence>
<dbReference type="EMBL" id="AODQ01000002">
    <property type="protein sequence ID" value="EMR04703.1"/>
    <property type="molecule type" value="Genomic_DNA"/>
</dbReference>
<dbReference type="Proteomes" id="UP000011910">
    <property type="component" value="Unassembled WGS sequence"/>
</dbReference>
<dbReference type="InterPro" id="IPR031977">
    <property type="entry name" value="DUF4783"/>
</dbReference>
<dbReference type="eggNOG" id="ENOG5032ZKW">
    <property type="taxonomic scope" value="Bacteria"/>
</dbReference>
<accession>M7N7X4</accession>
<feature type="chain" id="PRO_5004081766" description="DUF4783 domain-containing protein" evidence="1">
    <location>
        <begin position="22"/>
        <end position="137"/>
    </location>
</feature>